<evidence type="ECO:0000313" key="19">
    <source>
        <dbReference type="Proteomes" id="UP000473885"/>
    </source>
</evidence>
<dbReference type="GO" id="GO:0032299">
    <property type="term" value="C:ribonuclease H2 complex"/>
    <property type="evidence" value="ECO:0007669"/>
    <property type="project" value="TreeGrafter"/>
</dbReference>
<dbReference type="GO" id="GO:0006298">
    <property type="term" value="P:mismatch repair"/>
    <property type="evidence" value="ECO:0007669"/>
    <property type="project" value="TreeGrafter"/>
</dbReference>
<gene>
    <name evidence="14" type="primary">rnhB</name>
    <name evidence="18" type="ORF">FDF74_02435</name>
</gene>
<evidence type="ECO:0000256" key="16">
    <source>
        <dbReference type="RuleBase" id="RU003515"/>
    </source>
</evidence>
<evidence type="ECO:0000256" key="3">
    <source>
        <dbReference type="ARBA" id="ARBA00004065"/>
    </source>
</evidence>
<dbReference type="GO" id="GO:0043137">
    <property type="term" value="P:DNA replication, removal of RNA primer"/>
    <property type="evidence" value="ECO:0007669"/>
    <property type="project" value="TreeGrafter"/>
</dbReference>
<keyword evidence="11 14" id="KW-0255">Endonuclease</keyword>
<feature type="domain" description="RNase H type-2" evidence="17">
    <location>
        <begin position="86"/>
        <end position="271"/>
    </location>
</feature>
<comment type="catalytic activity">
    <reaction evidence="1 14 15 16">
        <text>Endonucleolytic cleavage to 5'-phosphomonoester.</text>
        <dbReference type="EC" id="3.1.26.4"/>
    </reaction>
</comment>
<accession>A0A6M0RA40</accession>
<sequence length="271" mass="30930">MNINTAEDFQDIKYVEIKKFTDTLKKNYETSKENEVKRIINLLNLDKRKNVKSLGESLLKFLNKYNKEIDRVTNMYNLDKSFYPYEIIAGVDEVGRGPLAGPIVAASVILDLNTVQNLILDIKDSKKLSPQKRKELNVIIREKALSYNIAIISNNIIDEKGIAWSNNEVLKRAVQGLKIKPDLVLSDGYAVKNMNLPNKFIVKGDNKSASIACASIIAKVYRDNLMEEYAKVYPQYGFEHNAGYGTQEHIESIQKYGPLKIHRRSFLKNII</sequence>
<dbReference type="HAMAP" id="MF_00052_B">
    <property type="entry name" value="RNase_HII_B"/>
    <property type="match status" value="1"/>
</dbReference>
<dbReference type="PANTHER" id="PTHR10954">
    <property type="entry name" value="RIBONUCLEASE H2 SUBUNIT A"/>
    <property type="match status" value="1"/>
</dbReference>
<dbReference type="GO" id="GO:0004523">
    <property type="term" value="F:RNA-DNA hybrid ribonuclease activity"/>
    <property type="evidence" value="ECO:0007669"/>
    <property type="project" value="UniProtKB-UniRule"/>
</dbReference>
<dbReference type="NCBIfam" id="NF000594">
    <property type="entry name" value="PRK00015.1-1"/>
    <property type="match status" value="1"/>
</dbReference>
<dbReference type="CDD" id="cd07182">
    <property type="entry name" value="RNase_HII_bacteria_HII_like"/>
    <property type="match status" value="1"/>
</dbReference>
<dbReference type="Pfam" id="PF01351">
    <property type="entry name" value="RNase_HII"/>
    <property type="match status" value="1"/>
</dbReference>
<dbReference type="InterPro" id="IPR001352">
    <property type="entry name" value="RNase_HII/HIII"/>
</dbReference>
<evidence type="ECO:0000256" key="4">
    <source>
        <dbReference type="ARBA" id="ARBA00004496"/>
    </source>
</evidence>
<evidence type="ECO:0000259" key="17">
    <source>
        <dbReference type="PROSITE" id="PS51975"/>
    </source>
</evidence>
<keyword evidence="19" id="KW-1185">Reference proteome</keyword>
<dbReference type="RefSeq" id="WP_163248339.1">
    <property type="nucleotide sequence ID" value="NZ_SXDP01000001.1"/>
</dbReference>
<dbReference type="SUPFAM" id="SSF53098">
    <property type="entry name" value="Ribonuclease H-like"/>
    <property type="match status" value="1"/>
</dbReference>
<comment type="similarity">
    <text evidence="5 14 16">Belongs to the RNase HII family.</text>
</comment>
<dbReference type="GO" id="GO:0003723">
    <property type="term" value="F:RNA binding"/>
    <property type="evidence" value="ECO:0007669"/>
    <property type="project" value="UniProtKB-UniRule"/>
</dbReference>
<evidence type="ECO:0000256" key="1">
    <source>
        <dbReference type="ARBA" id="ARBA00000077"/>
    </source>
</evidence>
<evidence type="ECO:0000256" key="9">
    <source>
        <dbReference type="ARBA" id="ARBA00022722"/>
    </source>
</evidence>
<evidence type="ECO:0000256" key="11">
    <source>
        <dbReference type="ARBA" id="ARBA00022759"/>
    </source>
</evidence>
<evidence type="ECO:0000256" key="13">
    <source>
        <dbReference type="ARBA" id="ARBA00023211"/>
    </source>
</evidence>
<comment type="function">
    <text evidence="3 14 16">Endonuclease that specifically degrades the RNA of RNA-DNA hybrids.</text>
</comment>
<dbReference type="InterPro" id="IPR024567">
    <property type="entry name" value="RNase_HII/HIII_dom"/>
</dbReference>
<keyword evidence="12 14" id="KW-0378">Hydrolase</keyword>
<dbReference type="PANTHER" id="PTHR10954:SF18">
    <property type="entry name" value="RIBONUCLEASE HII"/>
    <property type="match status" value="1"/>
</dbReference>
<feature type="binding site" evidence="14 15">
    <location>
        <position position="92"/>
    </location>
    <ligand>
        <name>a divalent metal cation</name>
        <dbReference type="ChEBI" id="CHEBI:60240"/>
    </ligand>
</feature>
<dbReference type="EMBL" id="SXDP01000001">
    <property type="protein sequence ID" value="NEZ46068.1"/>
    <property type="molecule type" value="Genomic_DNA"/>
</dbReference>
<organism evidence="18 19">
    <name type="scientific">Clostridium niameyense</name>
    <dbReference type="NCBI Taxonomy" id="1622073"/>
    <lineage>
        <taxon>Bacteria</taxon>
        <taxon>Bacillati</taxon>
        <taxon>Bacillota</taxon>
        <taxon>Clostridia</taxon>
        <taxon>Eubacteriales</taxon>
        <taxon>Clostridiaceae</taxon>
        <taxon>Clostridium</taxon>
    </lineage>
</organism>
<keyword evidence="9 14" id="KW-0540">Nuclease</keyword>
<proteinExistence type="inferred from homology"/>
<dbReference type="GO" id="GO:0005737">
    <property type="term" value="C:cytoplasm"/>
    <property type="evidence" value="ECO:0007669"/>
    <property type="project" value="UniProtKB-SubCell"/>
</dbReference>
<dbReference type="EC" id="3.1.26.4" evidence="6 14"/>
<dbReference type="InterPro" id="IPR012337">
    <property type="entry name" value="RNaseH-like_sf"/>
</dbReference>
<evidence type="ECO:0000256" key="8">
    <source>
        <dbReference type="ARBA" id="ARBA00022490"/>
    </source>
</evidence>
<reference evidence="18 19" key="1">
    <citation type="submission" date="2019-04" db="EMBL/GenBank/DDBJ databases">
        <title>Genome sequencing of Clostridium botulinum Groups I-IV and Clostridium butyricum.</title>
        <authorList>
            <person name="Brunt J."/>
            <person name="Van Vliet A.H.M."/>
            <person name="Stringer S.C."/>
            <person name="Carter A.T."/>
            <person name="Peck M.W."/>
        </authorList>
    </citation>
    <scope>NUCLEOTIDE SEQUENCE [LARGE SCALE GENOMIC DNA]</scope>
    <source>
        <strain evidence="18 19">IFR 18/094</strain>
    </source>
</reference>
<evidence type="ECO:0000256" key="6">
    <source>
        <dbReference type="ARBA" id="ARBA00012180"/>
    </source>
</evidence>
<keyword evidence="10 14" id="KW-0479">Metal-binding</keyword>
<dbReference type="NCBIfam" id="NF000595">
    <property type="entry name" value="PRK00015.1-3"/>
    <property type="match status" value="1"/>
</dbReference>
<protein>
    <recommendedName>
        <fullName evidence="7 14">Ribonuclease HII</fullName>
        <shortName evidence="14">RNase HII</shortName>
        <ecNumber evidence="6 14">3.1.26.4</ecNumber>
    </recommendedName>
</protein>
<dbReference type="InterPro" id="IPR036397">
    <property type="entry name" value="RNaseH_sf"/>
</dbReference>
<keyword evidence="13 14" id="KW-0464">Manganese</keyword>
<keyword evidence="8 14" id="KW-0963">Cytoplasm</keyword>
<evidence type="ECO:0000256" key="10">
    <source>
        <dbReference type="ARBA" id="ARBA00022723"/>
    </source>
</evidence>
<comment type="caution">
    <text evidence="18">The sequence shown here is derived from an EMBL/GenBank/DDBJ whole genome shotgun (WGS) entry which is preliminary data.</text>
</comment>
<dbReference type="AlphaFoldDB" id="A0A6M0RA40"/>
<evidence type="ECO:0000256" key="5">
    <source>
        <dbReference type="ARBA" id="ARBA00007383"/>
    </source>
</evidence>
<feature type="binding site" evidence="14 15">
    <location>
        <position position="187"/>
    </location>
    <ligand>
        <name>a divalent metal cation</name>
        <dbReference type="ChEBI" id="CHEBI:60240"/>
    </ligand>
</feature>
<evidence type="ECO:0000256" key="12">
    <source>
        <dbReference type="ARBA" id="ARBA00022801"/>
    </source>
</evidence>
<dbReference type="InterPro" id="IPR022898">
    <property type="entry name" value="RNase_HII"/>
</dbReference>
<evidence type="ECO:0000256" key="14">
    <source>
        <dbReference type="HAMAP-Rule" id="MF_00052"/>
    </source>
</evidence>
<comment type="cofactor">
    <cofactor evidence="14 15">
        <name>Mn(2+)</name>
        <dbReference type="ChEBI" id="CHEBI:29035"/>
    </cofactor>
    <cofactor evidence="14 15">
        <name>Mg(2+)</name>
        <dbReference type="ChEBI" id="CHEBI:18420"/>
    </cofactor>
    <text evidence="14 15">Manganese or magnesium. Binds 1 divalent metal ion per monomer in the absence of substrate. May bind a second metal ion after substrate binding.</text>
</comment>
<comment type="cofactor">
    <cofactor evidence="2">
        <name>Mg(2+)</name>
        <dbReference type="ChEBI" id="CHEBI:18420"/>
    </cofactor>
</comment>
<dbReference type="Gene3D" id="3.30.420.10">
    <property type="entry name" value="Ribonuclease H-like superfamily/Ribonuclease H"/>
    <property type="match status" value="1"/>
</dbReference>
<dbReference type="Proteomes" id="UP000473885">
    <property type="component" value="Unassembled WGS sequence"/>
</dbReference>
<evidence type="ECO:0000256" key="15">
    <source>
        <dbReference type="PROSITE-ProRule" id="PRU01319"/>
    </source>
</evidence>
<evidence type="ECO:0000256" key="7">
    <source>
        <dbReference type="ARBA" id="ARBA00019179"/>
    </source>
</evidence>
<evidence type="ECO:0000256" key="2">
    <source>
        <dbReference type="ARBA" id="ARBA00001946"/>
    </source>
</evidence>
<name>A0A6M0RA40_9CLOT</name>
<dbReference type="PROSITE" id="PS51975">
    <property type="entry name" value="RNASE_H_2"/>
    <property type="match status" value="1"/>
</dbReference>
<feature type="binding site" evidence="14 15">
    <location>
        <position position="93"/>
    </location>
    <ligand>
        <name>a divalent metal cation</name>
        <dbReference type="ChEBI" id="CHEBI:60240"/>
    </ligand>
</feature>
<comment type="subcellular location">
    <subcellularLocation>
        <location evidence="4 14">Cytoplasm</location>
    </subcellularLocation>
</comment>
<dbReference type="GO" id="GO:0030145">
    <property type="term" value="F:manganese ion binding"/>
    <property type="evidence" value="ECO:0007669"/>
    <property type="project" value="UniProtKB-UniRule"/>
</dbReference>
<evidence type="ECO:0000313" key="18">
    <source>
        <dbReference type="EMBL" id="NEZ46068.1"/>
    </source>
</evidence>